<dbReference type="OrthoDB" id="3046214at2759"/>
<dbReference type="SUPFAM" id="SSF69318">
    <property type="entry name" value="Integrin alpha N-terminal domain"/>
    <property type="match status" value="1"/>
</dbReference>
<dbReference type="EMBL" id="JADNYJ010000028">
    <property type="protein sequence ID" value="KAF8903878.1"/>
    <property type="molecule type" value="Genomic_DNA"/>
</dbReference>
<keyword evidence="2" id="KW-1185">Reference proteome</keyword>
<organism evidence="1 2">
    <name type="scientific">Gymnopilus junonius</name>
    <name type="common">Spectacular rustgill mushroom</name>
    <name type="synonym">Gymnopilus spectabilis subsp. junonius</name>
    <dbReference type="NCBI Taxonomy" id="109634"/>
    <lineage>
        <taxon>Eukaryota</taxon>
        <taxon>Fungi</taxon>
        <taxon>Dikarya</taxon>
        <taxon>Basidiomycota</taxon>
        <taxon>Agaricomycotina</taxon>
        <taxon>Agaricomycetes</taxon>
        <taxon>Agaricomycetidae</taxon>
        <taxon>Agaricales</taxon>
        <taxon>Agaricineae</taxon>
        <taxon>Hymenogastraceae</taxon>
        <taxon>Gymnopilus</taxon>
    </lineage>
</organism>
<accession>A0A9P5NRB6</accession>
<proteinExistence type="predicted"/>
<gene>
    <name evidence="1" type="ORF">CPB84DRAFT_1745995</name>
</gene>
<comment type="caution">
    <text evidence="1">The sequence shown here is derived from an EMBL/GenBank/DDBJ whole genome shotgun (WGS) entry which is preliminary data.</text>
</comment>
<sequence>MSNIPGTIPVIHDVDASGSFTINVPLQLPHCRFMPSMALAYHSAAAMVSALGRGWALKGASVIERVPRTKAQDGENGVVGYNKDDRFALDGLRLIQIADKDDKNRTEYRFEIEQWPVLSILCTYGGNTSVEPVLKHQREVAFNYGARTDVTTEYLGNRKIRTEQRLQRISCLLDGDLKSSYEIEYDYAPLTLVSRIVSIALGNAAKQIKVEPLKFTWSNAEAKVFDEIKEVVTLSLRGSNSLVTPMDVDAGGLSDLVLASTDQNEGKDELYLNIFLSDTAGKVENEPTSGSGFTGLPPAKQFLPFDANGDGQTDLLHISSSDTDEFSLTILLSDGKGFTKQRTQLFKPAKMDGSFHLGDFKLVYVYLDSGEEKQLKFVQFTTDGNQLTPGDVQAGPLPKEGVKLETFKVVVGDLDGDGSDDLFVFALSDANWMIYFIKSVKGKLEYQAADPLQEAGKAITYSADSTIPPFKADSDGKTSLVIASKSGENLQFQTLPSIRNLFLADQSPTATEIKYEGNIAAARVISQNTPYIVNFVQGASGPSLHVFRFSGDAFKEVPGVTQPSGDLKDSFVRWADLHGVGRTDCLFSTLGTENKLTVRSLQCTGSQPLDRILTSTNGLGAVTTVSYGPLTDPEVYSYESTIYKQATALTNSSANNVVSISALRHKR</sequence>
<dbReference type="Gene3D" id="2.130.10.130">
    <property type="entry name" value="Integrin alpha, N-terminal"/>
    <property type="match status" value="1"/>
</dbReference>
<name>A0A9P5NRB6_GYMJU</name>
<dbReference type="InterPro" id="IPR028994">
    <property type="entry name" value="Integrin_alpha_N"/>
</dbReference>
<evidence type="ECO:0000313" key="2">
    <source>
        <dbReference type="Proteomes" id="UP000724874"/>
    </source>
</evidence>
<dbReference type="Proteomes" id="UP000724874">
    <property type="component" value="Unassembled WGS sequence"/>
</dbReference>
<evidence type="ECO:0000313" key="1">
    <source>
        <dbReference type="EMBL" id="KAF8903878.1"/>
    </source>
</evidence>
<protein>
    <submittedName>
        <fullName evidence="1">Uncharacterized protein</fullName>
    </submittedName>
</protein>
<reference evidence="1" key="1">
    <citation type="submission" date="2020-11" db="EMBL/GenBank/DDBJ databases">
        <authorList>
            <consortium name="DOE Joint Genome Institute"/>
            <person name="Ahrendt S."/>
            <person name="Riley R."/>
            <person name="Andreopoulos W."/>
            <person name="LaButti K."/>
            <person name="Pangilinan J."/>
            <person name="Ruiz-duenas F.J."/>
            <person name="Barrasa J.M."/>
            <person name="Sanchez-Garcia M."/>
            <person name="Camarero S."/>
            <person name="Miyauchi S."/>
            <person name="Serrano A."/>
            <person name="Linde D."/>
            <person name="Babiker R."/>
            <person name="Drula E."/>
            <person name="Ayuso-Fernandez I."/>
            <person name="Pacheco R."/>
            <person name="Padilla G."/>
            <person name="Ferreira P."/>
            <person name="Barriuso J."/>
            <person name="Kellner H."/>
            <person name="Castanera R."/>
            <person name="Alfaro M."/>
            <person name="Ramirez L."/>
            <person name="Pisabarro A.G."/>
            <person name="Kuo A."/>
            <person name="Tritt A."/>
            <person name="Lipzen A."/>
            <person name="He G."/>
            <person name="Yan M."/>
            <person name="Ng V."/>
            <person name="Cullen D."/>
            <person name="Martin F."/>
            <person name="Rosso M.-N."/>
            <person name="Henrissat B."/>
            <person name="Hibbett D."/>
            <person name="Martinez A.T."/>
            <person name="Grigoriev I.V."/>
        </authorList>
    </citation>
    <scope>NUCLEOTIDE SEQUENCE</scope>
    <source>
        <strain evidence="1">AH 44721</strain>
    </source>
</reference>
<dbReference type="AlphaFoldDB" id="A0A9P5NRB6"/>